<dbReference type="Proteomes" id="UP000183567">
    <property type="component" value="Unassembled WGS sequence"/>
</dbReference>
<dbReference type="InterPro" id="IPR019734">
    <property type="entry name" value="TPR_rpt"/>
</dbReference>
<dbReference type="InterPro" id="IPR011990">
    <property type="entry name" value="TPR-like_helical_dom_sf"/>
</dbReference>
<name>A0A1J8QFS8_9AGAM</name>
<evidence type="ECO:0000313" key="3">
    <source>
        <dbReference type="Proteomes" id="UP000183567"/>
    </source>
</evidence>
<dbReference type="PROSITE" id="PS50005">
    <property type="entry name" value="TPR"/>
    <property type="match status" value="1"/>
</dbReference>
<accession>A0A1J8QFS8</accession>
<keyword evidence="3" id="KW-1185">Reference proteome</keyword>
<evidence type="ECO:0000256" key="1">
    <source>
        <dbReference type="PROSITE-ProRule" id="PRU00339"/>
    </source>
</evidence>
<gene>
    <name evidence="2" type="ORF">AZE42_02069</name>
</gene>
<dbReference type="AlphaFoldDB" id="A0A1J8QFS8"/>
<organism evidence="2 3">
    <name type="scientific">Rhizopogon vesiculosus</name>
    <dbReference type="NCBI Taxonomy" id="180088"/>
    <lineage>
        <taxon>Eukaryota</taxon>
        <taxon>Fungi</taxon>
        <taxon>Dikarya</taxon>
        <taxon>Basidiomycota</taxon>
        <taxon>Agaricomycotina</taxon>
        <taxon>Agaricomycetes</taxon>
        <taxon>Agaricomycetidae</taxon>
        <taxon>Boletales</taxon>
        <taxon>Suillineae</taxon>
        <taxon>Rhizopogonaceae</taxon>
        <taxon>Rhizopogon</taxon>
    </lineage>
</organism>
<protein>
    <submittedName>
        <fullName evidence="2">Uncharacterized protein</fullName>
    </submittedName>
</protein>
<comment type="caution">
    <text evidence="2">The sequence shown here is derived from an EMBL/GenBank/DDBJ whole genome shotgun (WGS) entry which is preliminary data.</text>
</comment>
<evidence type="ECO:0000313" key="2">
    <source>
        <dbReference type="EMBL" id="OJA08258.1"/>
    </source>
</evidence>
<dbReference type="EMBL" id="LVVM01006351">
    <property type="protein sequence ID" value="OJA08258.1"/>
    <property type="molecule type" value="Genomic_DNA"/>
</dbReference>
<keyword evidence="1" id="KW-0802">TPR repeat</keyword>
<reference evidence="2 3" key="1">
    <citation type="submission" date="2016-03" db="EMBL/GenBank/DDBJ databases">
        <title>Comparative genomics of the ectomycorrhizal sister species Rhizopogon vinicolor and Rhizopogon vesiculosus (Basidiomycota: Boletales) reveals a divergence of the mating type B locus.</title>
        <authorList>
            <person name="Mujic A.B."/>
            <person name="Kuo A."/>
            <person name="Tritt A."/>
            <person name="Lipzen A."/>
            <person name="Chen C."/>
            <person name="Johnson J."/>
            <person name="Sharma A."/>
            <person name="Barry K."/>
            <person name="Grigoriev I.V."/>
            <person name="Spatafora J.W."/>
        </authorList>
    </citation>
    <scope>NUCLEOTIDE SEQUENCE [LARGE SCALE GENOMIC DNA]</scope>
    <source>
        <strain evidence="2 3">AM-OR11-056</strain>
    </source>
</reference>
<dbReference type="SUPFAM" id="SSF48452">
    <property type="entry name" value="TPR-like"/>
    <property type="match status" value="1"/>
</dbReference>
<dbReference type="Gene3D" id="1.25.40.10">
    <property type="entry name" value="Tetratricopeptide repeat domain"/>
    <property type="match status" value="1"/>
</dbReference>
<sequence>MDMSDETTKANCLAFKKECSALYAVDGHVALAACDFDRAIDLYSVAINLDSTNNTIFGNRSKAKLEKMLWEEALFDAQKPMFILGIHRSLNSIIRLTLDTN</sequence>
<dbReference type="STRING" id="180088.A0A1J8QFS8"/>
<proteinExistence type="predicted"/>
<dbReference type="OrthoDB" id="2690484at2759"/>
<feature type="repeat" description="TPR" evidence="1">
    <location>
        <begin position="20"/>
        <end position="53"/>
    </location>
</feature>